<evidence type="ECO:0000313" key="9">
    <source>
        <dbReference type="EMBL" id="CAK0910066.1"/>
    </source>
</evidence>
<keyword evidence="10" id="KW-1185">Reference proteome</keyword>
<gene>
    <name evidence="9" type="ORF">PCOR1329_LOCUS84326</name>
</gene>
<accession>A0ABN9YBG3</accession>
<dbReference type="EMBL" id="CAUYUJ010022315">
    <property type="protein sequence ID" value="CAK0910066.1"/>
    <property type="molecule type" value="Genomic_DNA"/>
</dbReference>
<feature type="compositionally biased region" description="Basic and acidic residues" evidence="7">
    <location>
        <begin position="25"/>
        <end position="36"/>
    </location>
</feature>
<keyword evidence="3" id="KW-0227">DNA damage</keyword>
<comment type="caution">
    <text evidence="9">The sequence shown here is derived from an EMBL/GenBank/DDBJ whole genome shotgun (WGS) entry which is preliminary data.</text>
</comment>
<dbReference type="PANTHER" id="PTHR46239">
    <property type="entry name" value="DNA REPAIR PROTEIN RAD51 HOMOLOG 3 RAD51C"/>
    <property type="match status" value="1"/>
</dbReference>
<comment type="subcellular location">
    <subcellularLocation>
        <location evidence="1">Nucleus</location>
    </subcellularLocation>
</comment>
<organism evidence="9 10">
    <name type="scientific">Prorocentrum cordatum</name>
    <dbReference type="NCBI Taxonomy" id="2364126"/>
    <lineage>
        <taxon>Eukaryota</taxon>
        <taxon>Sar</taxon>
        <taxon>Alveolata</taxon>
        <taxon>Dinophyceae</taxon>
        <taxon>Prorocentrales</taxon>
        <taxon>Prorocentraceae</taxon>
        <taxon>Prorocentrum</taxon>
    </lineage>
</organism>
<evidence type="ECO:0000256" key="4">
    <source>
        <dbReference type="ARBA" id="ARBA00022840"/>
    </source>
</evidence>
<evidence type="ECO:0000256" key="1">
    <source>
        <dbReference type="ARBA" id="ARBA00004123"/>
    </source>
</evidence>
<dbReference type="InterPro" id="IPR013632">
    <property type="entry name" value="Rad51_C"/>
</dbReference>
<dbReference type="Pfam" id="PF08423">
    <property type="entry name" value="Rad51"/>
    <property type="match status" value="1"/>
</dbReference>
<name>A0ABN9YBG3_9DINO</name>
<evidence type="ECO:0000313" key="10">
    <source>
        <dbReference type="Proteomes" id="UP001189429"/>
    </source>
</evidence>
<proteinExistence type="predicted"/>
<evidence type="ECO:0000259" key="8">
    <source>
        <dbReference type="Pfam" id="PF08423"/>
    </source>
</evidence>
<keyword evidence="6" id="KW-0539">Nucleus</keyword>
<dbReference type="SUPFAM" id="SSF52540">
    <property type="entry name" value="P-loop containing nucleoside triphosphate hydrolases"/>
    <property type="match status" value="1"/>
</dbReference>
<feature type="domain" description="Rad51-like C-terminal" evidence="8">
    <location>
        <begin position="96"/>
        <end position="262"/>
    </location>
</feature>
<sequence>MTAGSLDAEKTKEACAEVLKIGKDARARTRAGDSTRKGCPAASQEAAELGAPAADRQLALAPAVTGARRDRLEPIESASSELLASGRGAAGPGPAAAQCALDGDVALRGMHVCRAYDAEELHSTVRELGPFLGARPGVRALVVDPHSIAFCFRGDLVPNLPQRARVLDFAALLKRYSTEYGLVVVVTNHMTTRFHRGSDSGWLAPALGETWGHQPNTQLQLERVCQSAMASSPLGVATITKSAELAAGRRCHYCISAAGIRDAEPQAADQEAAVAKWAQLGAAQLPPLGRPAAAALAAF</sequence>
<dbReference type="InterPro" id="IPR027417">
    <property type="entry name" value="P-loop_NTPase"/>
</dbReference>
<keyword evidence="5" id="KW-0234">DNA repair</keyword>
<reference evidence="9" key="1">
    <citation type="submission" date="2023-10" db="EMBL/GenBank/DDBJ databases">
        <authorList>
            <person name="Chen Y."/>
            <person name="Shah S."/>
            <person name="Dougan E. K."/>
            <person name="Thang M."/>
            <person name="Chan C."/>
        </authorList>
    </citation>
    <scope>NUCLEOTIDE SEQUENCE [LARGE SCALE GENOMIC DNA]</scope>
</reference>
<evidence type="ECO:0000256" key="6">
    <source>
        <dbReference type="ARBA" id="ARBA00023242"/>
    </source>
</evidence>
<dbReference type="Proteomes" id="UP001189429">
    <property type="component" value="Unassembled WGS sequence"/>
</dbReference>
<evidence type="ECO:0000256" key="7">
    <source>
        <dbReference type="SAM" id="MobiDB-lite"/>
    </source>
</evidence>
<evidence type="ECO:0000256" key="3">
    <source>
        <dbReference type="ARBA" id="ARBA00022763"/>
    </source>
</evidence>
<dbReference type="Gene3D" id="3.40.50.300">
    <property type="entry name" value="P-loop containing nucleotide triphosphate hydrolases"/>
    <property type="match status" value="1"/>
</dbReference>
<protein>
    <recommendedName>
        <fullName evidence="8">Rad51-like C-terminal domain-containing protein</fullName>
    </recommendedName>
</protein>
<evidence type="ECO:0000256" key="5">
    <source>
        <dbReference type="ARBA" id="ARBA00023204"/>
    </source>
</evidence>
<keyword evidence="2" id="KW-0547">Nucleotide-binding</keyword>
<dbReference type="InterPro" id="IPR052093">
    <property type="entry name" value="HR_Repair_Mediator"/>
</dbReference>
<dbReference type="PANTHER" id="PTHR46239:SF1">
    <property type="entry name" value="DNA REPAIR PROTEIN RAD51 HOMOLOG 3"/>
    <property type="match status" value="1"/>
</dbReference>
<feature type="region of interest" description="Disordered" evidence="7">
    <location>
        <begin position="25"/>
        <end position="50"/>
    </location>
</feature>
<evidence type="ECO:0000256" key="2">
    <source>
        <dbReference type="ARBA" id="ARBA00022741"/>
    </source>
</evidence>
<keyword evidence="4" id="KW-0067">ATP-binding</keyword>